<dbReference type="Proteomes" id="UP000261620">
    <property type="component" value="Unplaced"/>
</dbReference>
<evidence type="ECO:0000313" key="5">
    <source>
        <dbReference type="Proteomes" id="UP000261620"/>
    </source>
</evidence>
<dbReference type="STRING" id="94237.ENSMMOP00000001172"/>
<feature type="domain" description="ZP" evidence="3">
    <location>
        <begin position="252"/>
        <end position="507"/>
    </location>
</feature>
<dbReference type="InterPro" id="IPR001507">
    <property type="entry name" value="ZP_dom"/>
</dbReference>
<accession>A0A3Q3VRS8</accession>
<dbReference type="Ensembl" id="ENSMMOT00000001199.1">
    <property type="protein sequence ID" value="ENSMMOP00000001172.1"/>
    <property type="gene ID" value="ENSMMOG00000000984.1"/>
</dbReference>
<evidence type="ECO:0000256" key="2">
    <source>
        <dbReference type="ARBA" id="ARBA00023157"/>
    </source>
</evidence>
<evidence type="ECO:0000259" key="3">
    <source>
        <dbReference type="PROSITE" id="PS51034"/>
    </source>
</evidence>
<reference evidence="4" key="2">
    <citation type="submission" date="2025-09" db="UniProtKB">
        <authorList>
            <consortium name="Ensembl"/>
        </authorList>
    </citation>
    <scope>IDENTIFICATION</scope>
</reference>
<dbReference type="Gene3D" id="2.60.40.4100">
    <property type="entry name" value="Zona pellucida, ZP-C domain"/>
    <property type="match status" value="1"/>
</dbReference>
<name>A0A3Q3VRS8_MOLML</name>
<dbReference type="Pfam" id="PF08742">
    <property type="entry name" value="C8"/>
    <property type="match status" value="1"/>
</dbReference>
<reference evidence="4" key="1">
    <citation type="submission" date="2025-08" db="UniProtKB">
        <authorList>
            <consortium name="Ensembl"/>
        </authorList>
    </citation>
    <scope>IDENTIFICATION</scope>
</reference>
<organism evidence="4 5">
    <name type="scientific">Mola mola</name>
    <name type="common">Ocean sunfish</name>
    <name type="synonym">Tetraodon mola</name>
    <dbReference type="NCBI Taxonomy" id="94237"/>
    <lineage>
        <taxon>Eukaryota</taxon>
        <taxon>Metazoa</taxon>
        <taxon>Chordata</taxon>
        <taxon>Craniata</taxon>
        <taxon>Vertebrata</taxon>
        <taxon>Euteleostomi</taxon>
        <taxon>Actinopterygii</taxon>
        <taxon>Neopterygii</taxon>
        <taxon>Teleostei</taxon>
        <taxon>Neoteleostei</taxon>
        <taxon>Acanthomorphata</taxon>
        <taxon>Eupercaria</taxon>
        <taxon>Tetraodontiformes</taxon>
        <taxon>Molidae</taxon>
        <taxon>Mola</taxon>
    </lineage>
</organism>
<keyword evidence="2" id="KW-1015">Disulfide bond</keyword>
<dbReference type="PANTHER" id="PTHR14002:SF50">
    <property type="entry name" value="ALPHA-TECTORIN-LIKE-RELATED"/>
    <property type="match status" value="1"/>
</dbReference>
<dbReference type="SMART" id="SM00832">
    <property type="entry name" value="C8"/>
    <property type="match status" value="1"/>
</dbReference>
<dbReference type="Gene3D" id="2.60.40.3210">
    <property type="entry name" value="Zona pellucida, ZP-N domain"/>
    <property type="match status" value="1"/>
</dbReference>
<dbReference type="InterPro" id="IPR055355">
    <property type="entry name" value="ZP-C"/>
</dbReference>
<dbReference type="InterPro" id="IPR042235">
    <property type="entry name" value="ZP-C_dom"/>
</dbReference>
<keyword evidence="1" id="KW-0732">Signal</keyword>
<keyword evidence="5" id="KW-1185">Reference proteome</keyword>
<protein>
    <recommendedName>
        <fullName evidence="3">ZP domain-containing protein</fullName>
    </recommendedName>
</protein>
<dbReference type="PANTHER" id="PTHR14002">
    <property type="entry name" value="ENDOGLIN/TGF-BETA RECEPTOR TYPE III"/>
    <property type="match status" value="1"/>
</dbReference>
<dbReference type="PROSITE" id="PS51034">
    <property type="entry name" value="ZP_2"/>
    <property type="match status" value="1"/>
</dbReference>
<evidence type="ECO:0000313" key="4">
    <source>
        <dbReference type="Ensembl" id="ENSMMOP00000001172.1"/>
    </source>
</evidence>
<dbReference type="SMART" id="SM00241">
    <property type="entry name" value="ZP"/>
    <property type="match status" value="1"/>
</dbReference>
<evidence type="ECO:0000256" key="1">
    <source>
        <dbReference type="ARBA" id="ARBA00022729"/>
    </source>
</evidence>
<proteinExistence type="predicted"/>
<sequence>YKQNINIYVLSSHTIYIQLSMKNQKSNKMQINNSSVNDSVLSLNTTTQSFHGVELSKDQRGITLNMPFTNTTVFFDGNTAHVKGTKSSELIDLSLIGLCGNSTNFSQTTTLSAAISTSYSFDGCEIQYNDTDNSTVNCNDSTEHCNLMNQTFFADCHSFIDPEPYMNACKNTLCNYQMVDGLRCQFFEAYAMSCNLKHSITLEDWSSSAFCQDQYCSTHEFCGEKLGETRCLCRAIFASNYKPTNASGEALVCRQNSVTLTLVGCLLEEINIDHSDLHLNDQNCTGHMDQQTHMVTFSFNSSNTCGAEVTMNNSHLTYMNTIMLRNNSMNDIITRDNQFLTNFSCVYNQPVNQTASFSIRDGPVIEQIVSGVWNYTLMMSAYVDSGRTNLVGSTTEVQLNQKIWVKLKTEGLDGNMVALVTDSCWATNQSSPHGGLQHDLIINQCPNPVDKTVTVEGNGEGTFNFFSFNMFQFPGKDSDVHLHCKLELCPTQSGSCVPSCSRSGRRKRSSSGFKAADENSAIISMVWTY</sequence>
<dbReference type="AlphaFoldDB" id="A0A3Q3VRS8"/>
<dbReference type="InterPro" id="IPR014853">
    <property type="entry name" value="VWF/SSPO/ZAN-like_Cys-rich_dom"/>
</dbReference>
<dbReference type="Pfam" id="PF00100">
    <property type="entry name" value="Zona_pellucida"/>
    <property type="match status" value="1"/>
</dbReference>